<evidence type="ECO:0000256" key="9">
    <source>
        <dbReference type="SAM" id="MobiDB-lite"/>
    </source>
</evidence>
<evidence type="ECO:0000256" key="8">
    <source>
        <dbReference type="SAM" id="Coils"/>
    </source>
</evidence>
<dbReference type="GO" id="GO:0015031">
    <property type="term" value="P:protein transport"/>
    <property type="evidence" value="ECO:0007669"/>
    <property type="project" value="UniProtKB-UniRule"/>
</dbReference>
<comment type="similarity">
    <text evidence="2">Belongs to the ubiquitin-conjugating enzyme family. UEV subfamily.</text>
</comment>
<keyword evidence="3 7" id="KW-0813">Transport</keyword>
<dbReference type="PROSITE" id="PS51322">
    <property type="entry name" value="UEV"/>
    <property type="match status" value="1"/>
</dbReference>
<dbReference type="STRING" id="7574.A0A1S3JUC1"/>
<evidence type="ECO:0000256" key="4">
    <source>
        <dbReference type="ARBA" id="ARBA00022753"/>
    </source>
</evidence>
<evidence type="ECO:0000313" key="12">
    <source>
        <dbReference type="Proteomes" id="UP000085678"/>
    </source>
</evidence>
<feature type="region of interest" description="Disordered" evidence="9">
    <location>
        <begin position="146"/>
        <end position="235"/>
    </location>
</feature>
<keyword evidence="4" id="KW-0967">Endosome</keyword>
<dbReference type="SUPFAM" id="SSF54495">
    <property type="entry name" value="UBC-like"/>
    <property type="match status" value="1"/>
</dbReference>
<dbReference type="RefSeq" id="XP_013413927.1">
    <property type="nucleotide sequence ID" value="XM_013558473.1"/>
</dbReference>
<dbReference type="GeneID" id="106176203"/>
<evidence type="ECO:0000256" key="3">
    <source>
        <dbReference type="ARBA" id="ARBA00022448"/>
    </source>
</evidence>
<gene>
    <name evidence="13" type="primary">LOC106176203</name>
</gene>
<dbReference type="KEGG" id="lak:106176203"/>
<dbReference type="GO" id="GO:0000813">
    <property type="term" value="C:ESCRT I complex"/>
    <property type="evidence" value="ECO:0007669"/>
    <property type="project" value="TreeGrafter"/>
</dbReference>
<evidence type="ECO:0000256" key="7">
    <source>
        <dbReference type="PROSITE-ProRule" id="PRU00644"/>
    </source>
</evidence>
<sequence>MAGSQGHDAYLRNALSKYQYPDLAKRDILQAFSNFKDLRPNVDSFVFNDGNRKELLCLEGTIPVTYRGTTYNIPVCLWLLETHPYNPPMVYVKPTATMQIKPGQHVDANGRVYLPYLHEWRHPQSDLFGLIQIMGIIFGENPPVFAKKTGGPPPRPGYPPGGLPYPLPGGGTPPYPMQNSSQTPYPPASTGASQPPYPSANSSDPVLQPPPSPGFMPMPSVGGPTNPPYPAYQPSYPPTSYPSAGAGSGGYPGGGYGGYPPQGSSYPATSSYPGSQGYQPSQPSFATPTTAAMQQSAAISDEQIRLSLVSAVEDKMRRRLKEIFAQAQAEMDALKKTQDDLNNGKTKLDDMISRLRAEQNEVGRSLEILTEKDNEIREALRKMESQNDLNIDDAVVTTAPLYKQLMNAFAEEQSIEDAIYYIGEALRKGVIDLDVFLKQVRELSRQQFMLRALIQKCRQKAGLPEIG</sequence>
<dbReference type="InterPro" id="IPR052070">
    <property type="entry name" value="ESCRT-I_UEV_domain"/>
</dbReference>
<feature type="compositionally biased region" description="Pro residues" evidence="9">
    <location>
        <begin position="207"/>
        <end position="216"/>
    </location>
</feature>
<dbReference type="OrthoDB" id="306304at2759"/>
<evidence type="ECO:0000259" key="11">
    <source>
        <dbReference type="PROSITE" id="PS51322"/>
    </source>
</evidence>
<feature type="domain" description="UEV" evidence="11">
    <location>
        <begin position="5"/>
        <end position="148"/>
    </location>
</feature>
<dbReference type="Gene3D" id="6.10.250.370">
    <property type="match status" value="1"/>
</dbReference>
<evidence type="ECO:0000256" key="6">
    <source>
        <dbReference type="ARBA" id="ARBA00023054"/>
    </source>
</evidence>
<protein>
    <submittedName>
        <fullName evidence="13">Tumor susceptibility gene 101 protein isoform X1</fullName>
    </submittedName>
</protein>
<name>A0A1S3JUC1_LINAN</name>
<comment type="subcellular location">
    <subcellularLocation>
        <location evidence="1">Endosome</location>
    </subcellularLocation>
</comment>
<feature type="region of interest" description="Disordered" evidence="9">
    <location>
        <begin position="255"/>
        <end position="290"/>
    </location>
</feature>
<proteinExistence type="inferred from homology"/>
<feature type="domain" description="SB" evidence="10">
    <location>
        <begin position="399"/>
        <end position="467"/>
    </location>
</feature>
<evidence type="ECO:0000256" key="2">
    <source>
        <dbReference type="ARBA" id="ARBA00009594"/>
    </source>
</evidence>
<dbReference type="Pfam" id="PF05743">
    <property type="entry name" value="UEV"/>
    <property type="match status" value="1"/>
</dbReference>
<dbReference type="Gene3D" id="3.10.110.10">
    <property type="entry name" value="Ubiquitin Conjugating Enzyme"/>
    <property type="match status" value="1"/>
</dbReference>
<dbReference type="FunCoup" id="A0A1S3JUC1">
    <property type="interactions" value="1049"/>
</dbReference>
<dbReference type="GO" id="GO:0043130">
    <property type="term" value="F:ubiquitin binding"/>
    <property type="evidence" value="ECO:0007669"/>
    <property type="project" value="TreeGrafter"/>
</dbReference>
<evidence type="ECO:0000259" key="10">
    <source>
        <dbReference type="PROSITE" id="PS51312"/>
    </source>
</evidence>
<dbReference type="SUPFAM" id="SSF140111">
    <property type="entry name" value="Endosomal sorting complex assembly domain"/>
    <property type="match status" value="1"/>
</dbReference>
<dbReference type="PANTHER" id="PTHR23306">
    <property type="entry name" value="TUMOR SUSCEPTIBILITY GENE 101 PROTEIN-RELATED"/>
    <property type="match status" value="1"/>
</dbReference>
<evidence type="ECO:0000256" key="1">
    <source>
        <dbReference type="ARBA" id="ARBA00004177"/>
    </source>
</evidence>
<keyword evidence="6 8" id="KW-0175">Coiled coil</keyword>
<evidence type="ECO:0000313" key="13">
    <source>
        <dbReference type="RefSeq" id="XP_013413927.1"/>
    </source>
</evidence>
<evidence type="ECO:0000256" key="5">
    <source>
        <dbReference type="ARBA" id="ARBA00022927"/>
    </source>
</evidence>
<dbReference type="GO" id="GO:0008333">
    <property type="term" value="P:endosome to lysosome transport"/>
    <property type="evidence" value="ECO:0007669"/>
    <property type="project" value="TreeGrafter"/>
</dbReference>
<keyword evidence="12" id="KW-1185">Reference proteome</keyword>
<dbReference type="InParanoid" id="A0A1S3JUC1"/>
<feature type="compositionally biased region" description="Pro residues" evidence="9">
    <location>
        <begin position="225"/>
        <end position="235"/>
    </location>
</feature>
<dbReference type="CDD" id="cd11685">
    <property type="entry name" value="UEV_TSG101-like"/>
    <property type="match status" value="1"/>
</dbReference>
<feature type="compositionally biased region" description="Pro residues" evidence="9">
    <location>
        <begin position="151"/>
        <end position="176"/>
    </location>
</feature>
<dbReference type="InterPro" id="IPR008883">
    <property type="entry name" value="UEV_N"/>
</dbReference>
<dbReference type="OMA" id="YMNFPQP"/>
<accession>A0A1S3JUC1</accession>
<organism evidence="12 13">
    <name type="scientific">Lingula anatina</name>
    <name type="common">Brachiopod</name>
    <name type="synonym">Lingula unguis</name>
    <dbReference type="NCBI Taxonomy" id="7574"/>
    <lineage>
        <taxon>Eukaryota</taxon>
        <taxon>Metazoa</taxon>
        <taxon>Spiralia</taxon>
        <taxon>Lophotrochozoa</taxon>
        <taxon>Brachiopoda</taxon>
        <taxon>Linguliformea</taxon>
        <taxon>Lingulata</taxon>
        <taxon>Lingulida</taxon>
        <taxon>Linguloidea</taxon>
        <taxon>Lingulidae</taxon>
        <taxon>Lingula</taxon>
    </lineage>
</organism>
<dbReference type="AlphaFoldDB" id="A0A1S3JUC1"/>
<feature type="coiled-coil region" evidence="8">
    <location>
        <begin position="317"/>
        <end position="389"/>
    </location>
</feature>
<dbReference type="Gene3D" id="6.10.140.820">
    <property type="match status" value="1"/>
</dbReference>
<dbReference type="Pfam" id="PF09454">
    <property type="entry name" value="Vps23_core"/>
    <property type="match status" value="1"/>
</dbReference>
<reference evidence="13" key="1">
    <citation type="submission" date="2025-08" db="UniProtKB">
        <authorList>
            <consortium name="RefSeq"/>
        </authorList>
    </citation>
    <scope>IDENTIFICATION</scope>
    <source>
        <tissue evidence="13">Gonads</tissue>
    </source>
</reference>
<dbReference type="Proteomes" id="UP000085678">
    <property type="component" value="Unplaced"/>
</dbReference>
<dbReference type="PROSITE" id="PS51312">
    <property type="entry name" value="SB"/>
    <property type="match status" value="1"/>
</dbReference>
<keyword evidence="5 7" id="KW-0653">Protein transport</keyword>
<dbReference type="InterPro" id="IPR037202">
    <property type="entry name" value="ESCRT_assembly_dom"/>
</dbReference>
<dbReference type="PANTHER" id="PTHR23306:SF3">
    <property type="entry name" value="TUMOR SUPPRESSOR PROTEIN 101"/>
    <property type="match status" value="1"/>
</dbReference>
<feature type="compositionally biased region" description="Polar residues" evidence="9">
    <location>
        <begin position="269"/>
        <end position="290"/>
    </location>
</feature>
<dbReference type="InterPro" id="IPR016135">
    <property type="entry name" value="UBQ-conjugating_enzyme/RWD"/>
</dbReference>
<dbReference type="InterPro" id="IPR017916">
    <property type="entry name" value="SB_dom"/>
</dbReference>